<feature type="region of interest" description="Disordered" evidence="1">
    <location>
        <begin position="176"/>
        <end position="203"/>
    </location>
</feature>
<dbReference type="OrthoDB" id="1681423at2759"/>
<feature type="region of interest" description="Disordered" evidence="1">
    <location>
        <begin position="718"/>
        <end position="751"/>
    </location>
</feature>
<evidence type="ECO:0000313" key="2">
    <source>
        <dbReference type="EMBL" id="KAF8663867.1"/>
    </source>
</evidence>
<organism evidence="2 3">
    <name type="scientific">Digitaria exilis</name>
    <dbReference type="NCBI Taxonomy" id="1010633"/>
    <lineage>
        <taxon>Eukaryota</taxon>
        <taxon>Viridiplantae</taxon>
        <taxon>Streptophyta</taxon>
        <taxon>Embryophyta</taxon>
        <taxon>Tracheophyta</taxon>
        <taxon>Spermatophyta</taxon>
        <taxon>Magnoliopsida</taxon>
        <taxon>Liliopsida</taxon>
        <taxon>Poales</taxon>
        <taxon>Poaceae</taxon>
        <taxon>PACMAD clade</taxon>
        <taxon>Panicoideae</taxon>
        <taxon>Panicodae</taxon>
        <taxon>Paniceae</taxon>
        <taxon>Anthephorinae</taxon>
        <taxon>Digitaria</taxon>
    </lineage>
</organism>
<name>A0A835ANL7_9POAL</name>
<evidence type="ECO:0000256" key="1">
    <source>
        <dbReference type="SAM" id="MobiDB-lite"/>
    </source>
</evidence>
<gene>
    <name evidence="2" type="ORF">HU200_055202</name>
</gene>
<accession>A0A835ANL7</accession>
<feature type="compositionally biased region" description="Polar residues" evidence="1">
    <location>
        <begin position="1"/>
        <end position="13"/>
    </location>
</feature>
<comment type="caution">
    <text evidence="2">The sequence shown here is derived from an EMBL/GenBank/DDBJ whole genome shotgun (WGS) entry which is preliminary data.</text>
</comment>
<feature type="region of interest" description="Disordered" evidence="1">
    <location>
        <begin position="621"/>
        <end position="643"/>
    </location>
</feature>
<keyword evidence="3" id="KW-1185">Reference proteome</keyword>
<proteinExistence type="predicted"/>
<dbReference type="AlphaFoldDB" id="A0A835ANL7"/>
<reference evidence="2" key="1">
    <citation type="submission" date="2020-07" db="EMBL/GenBank/DDBJ databases">
        <title>Genome sequence and genetic diversity analysis of an under-domesticated orphan crop, white fonio (Digitaria exilis).</title>
        <authorList>
            <person name="Bennetzen J.L."/>
            <person name="Chen S."/>
            <person name="Ma X."/>
            <person name="Wang X."/>
            <person name="Yssel A.E.J."/>
            <person name="Chaluvadi S.R."/>
            <person name="Johnson M."/>
            <person name="Gangashetty P."/>
            <person name="Hamidou F."/>
            <person name="Sanogo M.D."/>
            <person name="Zwaenepoel A."/>
            <person name="Wallace J."/>
            <person name="Van De Peer Y."/>
            <person name="Van Deynze A."/>
        </authorList>
    </citation>
    <scope>NUCLEOTIDE SEQUENCE</scope>
    <source>
        <tissue evidence="2">Leaves</tissue>
    </source>
</reference>
<sequence length="763" mass="83766">MGNNNVTGQQVSDETAYGIHKSIEPSNGAPRLNSTDSETDNEKDGTEDFNLSKSLKDPIITNAEDKKVASYQNISSDTIEGLDEKKRGSIEDNTSTTQDDQSSCLPKDGESLRKEAFETTIFSTEIVAPVGTTIKDVTSNKDSSVPCEKIKQLMHGTREDTVEENIESNYKSLLQENTEDSVEDQEETSSHENASMDGNIDGEDTTEILEKGYIEVPKVELEMQEDTTSSVESNVSTYLDADDSEIKEVVIEDKPGQRDSPPDEQALYGINIETDKNDNIEAEMTHDIEEISAISKTATVKIMVESDEALEDDRHIHELGNQYENIIECTSCDNLCNSEVLAKCQSSSRNPIAINDRELGNELNERVVASRQISGSVTAKVEHTGIGTLHKDDGIVENIVSIWNLEDTEEYDGDLINISQVNANDFTGLHSSSLDHLVVNEVEVQRKINGVNLKVEFEEILEEGDKVNTTEGLGIHVDSDDSHVVAKEGGDSSNLLMTTPSTPLQVLENIEKEVSITRDTQEIMTNSQGDHPQQILLEEYEVVKLENGEILSNCMQLVGNSSNVGMISTDGISHEKADPNTRASDFTFEVNQKVVTVTASTAATGFTTGCNQAKVTASVDMATEEQRPLQTSTSGREAGEETPLLQEVQNIEKHNQIDVEIPVADIAMTQFNAEVEEESEKSPLLTPRETSGGDFRIKNHSATNKKQFQTLLTEGGVGMWSPLEEPESNPKRTTTTSSPRSKEKQKPRSSLFTSCMCCATATN</sequence>
<feature type="region of interest" description="Disordered" evidence="1">
    <location>
        <begin position="674"/>
        <end position="703"/>
    </location>
</feature>
<protein>
    <submittedName>
        <fullName evidence="2">Uncharacterized protein</fullName>
    </submittedName>
</protein>
<evidence type="ECO:0000313" key="3">
    <source>
        <dbReference type="Proteomes" id="UP000636709"/>
    </source>
</evidence>
<feature type="region of interest" description="Disordered" evidence="1">
    <location>
        <begin position="1"/>
        <end position="111"/>
    </location>
</feature>
<dbReference type="EMBL" id="JACEFO010002359">
    <property type="protein sequence ID" value="KAF8663867.1"/>
    <property type="molecule type" value="Genomic_DNA"/>
</dbReference>
<feature type="compositionally biased region" description="Polar residues" evidence="1">
    <location>
        <begin position="91"/>
        <end position="104"/>
    </location>
</feature>
<feature type="compositionally biased region" description="Acidic residues" evidence="1">
    <location>
        <begin position="177"/>
        <end position="187"/>
    </location>
</feature>
<dbReference type="Proteomes" id="UP000636709">
    <property type="component" value="Unassembled WGS sequence"/>
</dbReference>